<name>A0A0P6WPP5_9CHLR</name>
<comment type="caution">
    <text evidence="2">The sequence shown here is derived from an EMBL/GenBank/DDBJ whole genome shotgun (WGS) entry which is preliminary data.</text>
</comment>
<keyword evidence="1" id="KW-0812">Transmembrane</keyword>
<evidence type="ECO:0000256" key="1">
    <source>
        <dbReference type="SAM" id="Phobius"/>
    </source>
</evidence>
<evidence type="ECO:0000313" key="2">
    <source>
        <dbReference type="EMBL" id="KPL72036.1"/>
    </source>
</evidence>
<reference evidence="2 3" key="1">
    <citation type="submission" date="2015-07" db="EMBL/GenBank/DDBJ databases">
        <title>Genome sequence of Ornatilinea apprima DSM 23815.</title>
        <authorList>
            <person name="Hemp J."/>
            <person name="Ward L.M."/>
            <person name="Pace L.A."/>
            <person name="Fischer W.W."/>
        </authorList>
    </citation>
    <scope>NUCLEOTIDE SEQUENCE [LARGE SCALE GENOMIC DNA]</scope>
    <source>
        <strain evidence="2 3">P3M-1</strain>
    </source>
</reference>
<accession>A0A0P6WPP5</accession>
<sequence>MNDILLNLIVLVVFAALGLLLFIFLQNRKKQKDAQFIQMAKEKGWEVERIQQPLLSGYRVRGRNTACEWTIESLAEASPRDAGPGSSEVGLSTRWWTKDVALADRGLVFGPVNNPGDAQMLASMGGAMFSKVIHGLLGEDADWAADLALVNAGSDQFRQKYLCLASEKEDAIRVLQPGIEKLMLALADRHRVVIKLTPAGLEIRIPTEQMLDRTSLDLMVNLGTAIVEIWLGSR</sequence>
<dbReference type="AlphaFoldDB" id="A0A0P6WPP5"/>
<dbReference type="RefSeq" id="WP_075064093.1">
    <property type="nucleotide sequence ID" value="NZ_LGCL01000040.1"/>
</dbReference>
<protein>
    <submittedName>
        <fullName evidence="2">Uncharacterized protein</fullName>
    </submittedName>
</protein>
<evidence type="ECO:0000313" key="3">
    <source>
        <dbReference type="Proteomes" id="UP000050417"/>
    </source>
</evidence>
<keyword evidence="1" id="KW-0472">Membrane</keyword>
<organism evidence="2 3">
    <name type="scientific">Ornatilinea apprima</name>
    <dbReference type="NCBI Taxonomy" id="1134406"/>
    <lineage>
        <taxon>Bacteria</taxon>
        <taxon>Bacillati</taxon>
        <taxon>Chloroflexota</taxon>
        <taxon>Anaerolineae</taxon>
        <taxon>Anaerolineales</taxon>
        <taxon>Anaerolineaceae</taxon>
        <taxon>Ornatilinea</taxon>
    </lineage>
</organism>
<proteinExistence type="predicted"/>
<dbReference type="Proteomes" id="UP000050417">
    <property type="component" value="Unassembled WGS sequence"/>
</dbReference>
<dbReference type="EMBL" id="LGCL01000040">
    <property type="protein sequence ID" value="KPL72036.1"/>
    <property type="molecule type" value="Genomic_DNA"/>
</dbReference>
<keyword evidence="3" id="KW-1185">Reference proteome</keyword>
<gene>
    <name evidence="2" type="ORF">ADN00_16250</name>
</gene>
<feature type="transmembrane region" description="Helical" evidence="1">
    <location>
        <begin position="6"/>
        <end position="25"/>
    </location>
</feature>
<dbReference type="STRING" id="1134406.ADN00_16250"/>
<keyword evidence="1" id="KW-1133">Transmembrane helix</keyword>